<accession>A0A438NED0</accession>
<dbReference type="AlphaFoldDB" id="A0A438NED0"/>
<dbReference type="Pfam" id="PF12697">
    <property type="entry name" value="Abhydrolase_6"/>
    <property type="match status" value="1"/>
</dbReference>
<dbReference type="SUPFAM" id="SSF53474">
    <property type="entry name" value="alpha/beta-Hydrolases"/>
    <property type="match status" value="1"/>
</dbReference>
<dbReference type="PANTHER" id="PTHR37017">
    <property type="entry name" value="AB HYDROLASE-1 DOMAIN-CONTAINING PROTEIN-RELATED"/>
    <property type="match status" value="1"/>
</dbReference>
<feature type="domain" description="AB hydrolase-1" evidence="1">
    <location>
        <begin position="10"/>
        <end position="245"/>
    </location>
</feature>
<dbReference type="Proteomes" id="UP000288859">
    <property type="component" value="Unassembled WGS sequence"/>
</dbReference>
<organism evidence="2 3">
    <name type="scientific">Exophiala mesophila</name>
    <name type="common">Black yeast-like fungus</name>
    <dbReference type="NCBI Taxonomy" id="212818"/>
    <lineage>
        <taxon>Eukaryota</taxon>
        <taxon>Fungi</taxon>
        <taxon>Dikarya</taxon>
        <taxon>Ascomycota</taxon>
        <taxon>Pezizomycotina</taxon>
        <taxon>Eurotiomycetes</taxon>
        <taxon>Chaetothyriomycetidae</taxon>
        <taxon>Chaetothyriales</taxon>
        <taxon>Herpotrichiellaceae</taxon>
        <taxon>Exophiala</taxon>
    </lineage>
</organism>
<dbReference type="Gene3D" id="3.40.50.1820">
    <property type="entry name" value="alpha/beta hydrolase"/>
    <property type="match status" value="1"/>
</dbReference>
<evidence type="ECO:0000259" key="1">
    <source>
        <dbReference type="Pfam" id="PF12697"/>
    </source>
</evidence>
<sequence length="267" mass="29410">MTTAKQNIVFVLVPGSFSPSSFYDKTIPLLEAKGYDTYPTDLKSANDGTRPVVSMYEDAEEINKIINRLADEGKDVILVCNSYGGIPSTEGTKGTSRAERMSCGRSGGLIGIVYLSAFVARIGQCVRDIMGARMPEQEVSSNGYMSMDPEAAVNFIFAHLGPEDRTLYGRRFRNHCARTFSDGLTYPGYMKVPSTYVLCSDDPVIPPELQNEMIKSALAQDAEMVVQEIYSDHCPMVTHPEEVAKILIAVAEGDGKYTNKTQIDRFN</sequence>
<dbReference type="InterPro" id="IPR000073">
    <property type="entry name" value="AB_hydrolase_1"/>
</dbReference>
<dbReference type="PANTHER" id="PTHR37017:SF11">
    <property type="entry name" value="ESTERASE_LIPASE_THIOESTERASE DOMAIN-CONTAINING PROTEIN"/>
    <property type="match status" value="1"/>
</dbReference>
<reference evidence="2 3" key="1">
    <citation type="submission" date="2017-03" db="EMBL/GenBank/DDBJ databases">
        <title>Genomes of endolithic fungi from Antarctica.</title>
        <authorList>
            <person name="Coleine C."/>
            <person name="Masonjones S."/>
            <person name="Stajich J.E."/>
        </authorList>
    </citation>
    <scope>NUCLEOTIDE SEQUENCE [LARGE SCALE GENOMIC DNA]</scope>
    <source>
        <strain evidence="2 3">CCFEE 6314</strain>
    </source>
</reference>
<evidence type="ECO:0000313" key="2">
    <source>
        <dbReference type="EMBL" id="RVX74089.1"/>
    </source>
</evidence>
<name>A0A438NED0_EXOME</name>
<comment type="caution">
    <text evidence="2">The sequence shown here is derived from an EMBL/GenBank/DDBJ whole genome shotgun (WGS) entry which is preliminary data.</text>
</comment>
<dbReference type="VEuPathDB" id="FungiDB:PV10_08187"/>
<gene>
    <name evidence="2" type="ORF">B0A52_01921</name>
</gene>
<proteinExistence type="predicted"/>
<evidence type="ECO:0000313" key="3">
    <source>
        <dbReference type="Proteomes" id="UP000288859"/>
    </source>
</evidence>
<dbReference type="OrthoDB" id="1263307at2759"/>
<dbReference type="InterPro" id="IPR052897">
    <property type="entry name" value="Sec-Metab_Biosynth_Hydrolase"/>
</dbReference>
<dbReference type="InterPro" id="IPR029058">
    <property type="entry name" value="AB_hydrolase_fold"/>
</dbReference>
<dbReference type="EMBL" id="NAJM01000005">
    <property type="protein sequence ID" value="RVX74089.1"/>
    <property type="molecule type" value="Genomic_DNA"/>
</dbReference>
<protein>
    <recommendedName>
        <fullName evidence="1">AB hydrolase-1 domain-containing protein</fullName>
    </recommendedName>
</protein>